<keyword evidence="1" id="KW-0175">Coiled coil</keyword>
<feature type="chain" id="PRO_5042072095" evidence="2">
    <location>
        <begin position="21"/>
        <end position="528"/>
    </location>
</feature>
<reference evidence="3 4" key="1">
    <citation type="submission" date="2020-05" db="EMBL/GenBank/DDBJ databases">
        <title>Complete genome sequencing of Campylobacter and Arcobacter type strains.</title>
        <authorList>
            <person name="Miller W.G."/>
            <person name="Yee E."/>
        </authorList>
    </citation>
    <scope>NUCLEOTIDE SEQUENCE [LARGE SCALE GENOMIC DNA]</scope>
    <source>
        <strain evidence="3 4">LMG 25694</strain>
    </source>
</reference>
<protein>
    <submittedName>
        <fullName evidence="3">DUF3373 domain-containing protein</fullName>
    </submittedName>
</protein>
<evidence type="ECO:0000256" key="2">
    <source>
        <dbReference type="SAM" id="SignalP"/>
    </source>
</evidence>
<evidence type="ECO:0000313" key="3">
    <source>
        <dbReference type="EMBL" id="QKF76334.1"/>
    </source>
</evidence>
<keyword evidence="4" id="KW-1185">Reference proteome</keyword>
<dbReference type="InterPro" id="IPR021803">
    <property type="entry name" value="DUF3373"/>
</dbReference>
<accession>A0AAE7BEH8</accession>
<dbReference type="KEGG" id="adz:ADFLV_0267"/>
<feature type="signal peptide" evidence="2">
    <location>
        <begin position="1"/>
        <end position="20"/>
    </location>
</feature>
<evidence type="ECO:0000313" key="4">
    <source>
        <dbReference type="Proteomes" id="UP000503313"/>
    </source>
</evidence>
<dbReference type="RefSeq" id="WP_129012137.1">
    <property type="nucleotide sequence ID" value="NZ_CP053835.1"/>
</dbReference>
<dbReference type="AlphaFoldDB" id="A0AAE7BEH8"/>
<dbReference type="EMBL" id="CP053835">
    <property type="protein sequence ID" value="QKF76334.1"/>
    <property type="molecule type" value="Genomic_DNA"/>
</dbReference>
<organism evidence="3 4">
    <name type="scientific">Arcobacter defluvii</name>
    <dbReference type="NCBI Taxonomy" id="873191"/>
    <lineage>
        <taxon>Bacteria</taxon>
        <taxon>Pseudomonadati</taxon>
        <taxon>Campylobacterota</taxon>
        <taxon>Epsilonproteobacteria</taxon>
        <taxon>Campylobacterales</taxon>
        <taxon>Arcobacteraceae</taxon>
        <taxon>Arcobacter</taxon>
    </lineage>
</organism>
<gene>
    <name evidence="3" type="ORF">ADFLV_0267</name>
</gene>
<dbReference type="Pfam" id="PF11853">
    <property type="entry name" value="DUF3373"/>
    <property type="match status" value="1"/>
</dbReference>
<dbReference type="Proteomes" id="UP000503313">
    <property type="component" value="Chromosome"/>
</dbReference>
<name>A0AAE7BEH8_9BACT</name>
<keyword evidence="2" id="KW-0732">Signal</keyword>
<sequence>MKKNLIAMSVVAALTTTSFANDLNKEMYNQIQALKAKLDALEKKMAEQEAKQKTQTPAVTIVDEKRIEKIEKKLDTVSKTATAAKIQSGNDNLKWDVDFRTQVDNIQYKHVDGSKSKNNALLTNRLWLGMGYKADDNSSFHGKLSYNKAFGDTADHSQSNTNPGYANFDWVTNENATDNSIKLKEAYWLYQKEKLFGADIPWAASVGRRPSTDGLPINIRNDQQPNSPLSHTVDVEFDGFSLKFDTQSLTGLTGSWFKICGGRGLTNAKPRFDMSGTAYASDDDKNVDVDMLGFIAVPYDDGQYSVHMQYSHAWNLIGFDGQSLNNFNTAYYNYSMNPTDVNNAYALQMATPSFKDVGDIDLATVLFKTEGIGNGISDYLDNTIAFASFAMSKTNPNDIPGGMLGSTDSENGYSVWLGVNAPCPIDPDNAKIGFEWNKGSKYWRSMTYGEDTYAGSKIATRGQAWEVYRTQKLTKALSFGVSYVFMDYDYTGSNSFFGADGTPVAISEAAGSAVSEAQDVRAYMRYKF</sequence>
<proteinExistence type="predicted"/>
<feature type="coiled-coil region" evidence="1">
    <location>
        <begin position="24"/>
        <end position="87"/>
    </location>
</feature>
<evidence type="ECO:0000256" key="1">
    <source>
        <dbReference type="SAM" id="Coils"/>
    </source>
</evidence>